<reference evidence="2 3" key="1">
    <citation type="submission" date="2019-03" db="EMBL/GenBank/DDBJ databases">
        <title>Pragia sp. nov. isolated from the gut tract of Carduelis flavirostris.</title>
        <authorList>
            <person name="Ge Y."/>
        </authorList>
    </citation>
    <scope>NUCLEOTIDE SEQUENCE [LARGE SCALE GENOMIC DNA]</scope>
    <source>
        <strain evidence="2 3">CF-458</strain>
    </source>
</reference>
<organism evidence="2 3">
    <name type="scientific">Limnobaculum zhutongyuii</name>
    <dbReference type="NCBI Taxonomy" id="2498113"/>
    <lineage>
        <taxon>Bacteria</taxon>
        <taxon>Pseudomonadati</taxon>
        <taxon>Pseudomonadota</taxon>
        <taxon>Gammaproteobacteria</taxon>
        <taxon>Enterobacterales</taxon>
        <taxon>Budviciaceae</taxon>
        <taxon>Limnobaculum</taxon>
    </lineage>
</organism>
<dbReference type="Gene3D" id="3.40.50.2000">
    <property type="entry name" value="Glycogen Phosphorylase B"/>
    <property type="match status" value="2"/>
</dbReference>
<dbReference type="SUPFAM" id="SSF53756">
    <property type="entry name" value="UDP-Glycosyltransferase/glycogen phosphorylase"/>
    <property type="match status" value="1"/>
</dbReference>
<keyword evidence="2" id="KW-0808">Transferase</keyword>
<sequence>MKTLHVINLGKMGGVERLFIEYINSDNAKDDEILCIGDHIGEEIFTQLKNRNINFANRISSGFSGSKLKYPSFIRKYILKRKIEQANADLVIVWDLVPSLPGKPSKGKMVYYDHGCSWRYKHNEKTLRFFSMLSGCISASHASKRVLQLRFNLPCPIDVVVDRILPPKNIDHNSKTMGECIHIGTASRLVGLKGVSVSILMIAELVKRGMNVKFHIAGKGPEEQNLKNLVSRLGLDNHIEFLGFKQDLSDFFNHIHIYMSTPVTEPFGLSCMEALYYGVPVVFPMIDGQPEVIKHGYCGTGLIPCITPQTHYDQTQINVDFPHQIYDPINDCLSDALVLSHIECADAVEDIVKNHYQEYRNNAFQYVHDKFQHDKFREELDNSLLSIAKNEKN</sequence>
<dbReference type="EMBL" id="CP034752">
    <property type="protein sequence ID" value="QBH98371.1"/>
    <property type="molecule type" value="Genomic_DNA"/>
</dbReference>
<keyword evidence="3" id="KW-1185">Reference proteome</keyword>
<dbReference type="AlphaFoldDB" id="A0A411WQ76"/>
<name>A0A411WQ76_9GAMM</name>
<protein>
    <submittedName>
        <fullName evidence="2">Glycosyltransferase</fullName>
    </submittedName>
</protein>
<dbReference type="PANTHER" id="PTHR12526">
    <property type="entry name" value="GLYCOSYLTRANSFERASE"/>
    <property type="match status" value="1"/>
</dbReference>
<feature type="domain" description="Glycosyl transferase family 1" evidence="1">
    <location>
        <begin position="183"/>
        <end position="300"/>
    </location>
</feature>
<dbReference type="OrthoDB" id="9795746at2"/>
<accession>A0A411WQ76</accession>
<dbReference type="Pfam" id="PF00534">
    <property type="entry name" value="Glycos_transf_1"/>
    <property type="match status" value="1"/>
</dbReference>
<dbReference type="GO" id="GO:0016757">
    <property type="term" value="F:glycosyltransferase activity"/>
    <property type="evidence" value="ECO:0007669"/>
    <property type="project" value="InterPro"/>
</dbReference>
<dbReference type="GO" id="GO:1901135">
    <property type="term" value="P:carbohydrate derivative metabolic process"/>
    <property type="evidence" value="ECO:0007669"/>
    <property type="project" value="UniProtKB-ARBA"/>
</dbReference>
<gene>
    <name evidence="2" type="ORF">EKN56_19430</name>
</gene>
<evidence type="ECO:0000313" key="3">
    <source>
        <dbReference type="Proteomes" id="UP000293154"/>
    </source>
</evidence>
<dbReference type="Proteomes" id="UP000293154">
    <property type="component" value="Chromosome"/>
</dbReference>
<proteinExistence type="predicted"/>
<dbReference type="RefSeq" id="WP_130593298.1">
    <property type="nucleotide sequence ID" value="NZ_CP034752.1"/>
</dbReference>
<dbReference type="KEGG" id="prag:EKN56_19430"/>
<evidence type="ECO:0000259" key="1">
    <source>
        <dbReference type="Pfam" id="PF00534"/>
    </source>
</evidence>
<dbReference type="InterPro" id="IPR001296">
    <property type="entry name" value="Glyco_trans_1"/>
</dbReference>
<evidence type="ECO:0000313" key="2">
    <source>
        <dbReference type="EMBL" id="QBH98371.1"/>
    </source>
</evidence>